<reference evidence="2 3" key="1">
    <citation type="journal article" date="2012" name="Genome Biol.">
        <title>The genome of the polar eukaryotic microalga coccomyxa subellipsoidea reveals traits of cold adaptation.</title>
        <authorList>
            <person name="Blanc G."/>
            <person name="Agarkova I."/>
            <person name="Grimwood J."/>
            <person name="Kuo A."/>
            <person name="Brueggeman A."/>
            <person name="Dunigan D."/>
            <person name="Gurnon J."/>
            <person name="Ladunga I."/>
            <person name="Lindquist E."/>
            <person name="Lucas S."/>
            <person name="Pangilinan J."/>
            <person name="Proschold T."/>
            <person name="Salamov A."/>
            <person name="Schmutz J."/>
            <person name="Weeks D."/>
            <person name="Yamada T."/>
            <person name="Claverie J.M."/>
            <person name="Grigoriev I."/>
            <person name="Van Etten J."/>
            <person name="Lomsadze A."/>
            <person name="Borodovsky M."/>
        </authorList>
    </citation>
    <scope>NUCLEOTIDE SEQUENCE [LARGE SCALE GENOMIC DNA]</scope>
    <source>
        <strain evidence="2 3">C-169</strain>
    </source>
</reference>
<dbReference type="Pfam" id="PF13920">
    <property type="entry name" value="zf-C3HC4_3"/>
    <property type="match status" value="1"/>
</dbReference>
<feature type="compositionally biased region" description="Low complexity" evidence="1">
    <location>
        <begin position="1"/>
        <end position="26"/>
    </location>
</feature>
<dbReference type="eggNOG" id="KOG4265">
    <property type="taxonomic scope" value="Eukaryota"/>
</dbReference>
<name>I0YR98_COCSC</name>
<dbReference type="AlphaFoldDB" id="I0YR98"/>
<dbReference type="OrthoDB" id="512752at2759"/>
<proteinExistence type="predicted"/>
<protein>
    <recommendedName>
        <fullName evidence="4">RING-type domain-containing protein</fullName>
    </recommendedName>
</protein>
<dbReference type="RefSeq" id="XP_005645461.1">
    <property type="nucleotide sequence ID" value="XM_005645404.1"/>
</dbReference>
<keyword evidence="3" id="KW-1185">Reference proteome</keyword>
<gene>
    <name evidence="2" type="ORF">COCSUDRAFT_54275</name>
</gene>
<dbReference type="InterPro" id="IPR013083">
    <property type="entry name" value="Znf_RING/FYVE/PHD"/>
</dbReference>
<dbReference type="STRING" id="574566.I0YR98"/>
<dbReference type="EMBL" id="AGSI01000014">
    <property type="protein sequence ID" value="EIE20917.1"/>
    <property type="molecule type" value="Genomic_DNA"/>
</dbReference>
<feature type="region of interest" description="Disordered" evidence="1">
    <location>
        <begin position="1"/>
        <end position="46"/>
    </location>
</feature>
<evidence type="ECO:0000256" key="1">
    <source>
        <dbReference type="SAM" id="MobiDB-lite"/>
    </source>
</evidence>
<evidence type="ECO:0008006" key="4">
    <source>
        <dbReference type="Google" id="ProtNLM"/>
    </source>
</evidence>
<sequence>MAASTAGDGSAATPAQQPAAPSAPVAAEPPPTKQNGKQPEAAAQHTDFDDDDGMCVVCMEHPCEAGFLHGESVHKCCCRECARAIKQSQKTPLCPMCRAPIDGFIMNFY</sequence>
<comment type="caution">
    <text evidence="2">The sequence shown here is derived from an EMBL/GenBank/DDBJ whole genome shotgun (WGS) entry which is preliminary data.</text>
</comment>
<accession>I0YR98</accession>
<dbReference type="GeneID" id="17038896"/>
<organism evidence="2 3">
    <name type="scientific">Coccomyxa subellipsoidea (strain C-169)</name>
    <name type="common">Green microalga</name>
    <dbReference type="NCBI Taxonomy" id="574566"/>
    <lineage>
        <taxon>Eukaryota</taxon>
        <taxon>Viridiplantae</taxon>
        <taxon>Chlorophyta</taxon>
        <taxon>core chlorophytes</taxon>
        <taxon>Trebouxiophyceae</taxon>
        <taxon>Trebouxiophyceae incertae sedis</taxon>
        <taxon>Coccomyxaceae</taxon>
        <taxon>Coccomyxa</taxon>
        <taxon>Coccomyxa subellipsoidea</taxon>
    </lineage>
</organism>
<evidence type="ECO:0000313" key="3">
    <source>
        <dbReference type="Proteomes" id="UP000007264"/>
    </source>
</evidence>
<dbReference type="KEGG" id="csl:COCSUDRAFT_54275"/>
<dbReference type="Gene3D" id="3.30.40.10">
    <property type="entry name" value="Zinc/RING finger domain, C3HC4 (zinc finger)"/>
    <property type="match status" value="1"/>
</dbReference>
<dbReference type="Proteomes" id="UP000007264">
    <property type="component" value="Unassembled WGS sequence"/>
</dbReference>
<evidence type="ECO:0000313" key="2">
    <source>
        <dbReference type="EMBL" id="EIE20917.1"/>
    </source>
</evidence>